<sequence length="177" mass="18878">MKKYITLFVIALVYTNTSAQVILGDQTKASTNTTAVLLDFEKDAARGLLLPTVSVLPTTVEDGTILLDAVSGTAARVKVRKNGAWFDLSTEDGNATLTRPTATDKTGTKAVIGAETSSADGVLVLESTTKAMVLPTVTNTDLIINPSPGMMVYVRNTTNDKYLLALFNGTTWAYWAP</sequence>
<dbReference type="AlphaFoldDB" id="A0A1I4UYA7"/>
<protein>
    <submittedName>
        <fullName evidence="2">Uncharacterized protein</fullName>
    </submittedName>
</protein>
<dbReference type="EMBL" id="FOUZ01000004">
    <property type="protein sequence ID" value="SFM93964.1"/>
    <property type="molecule type" value="Genomic_DNA"/>
</dbReference>
<feature type="chain" id="PRO_5011618805" evidence="1">
    <location>
        <begin position="20"/>
        <end position="177"/>
    </location>
</feature>
<evidence type="ECO:0000313" key="2">
    <source>
        <dbReference type="EMBL" id="SFM93964.1"/>
    </source>
</evidence>
<name>A0A1I4UYA7_9FLAO</name>
<accession>A0A1I4UYA7</accession>
<keyword evidence="3" id="KW-1185">Reference proteome</keyword>
<proteinExistence type="predicted"/>
<reference evidence="3" key="1">
    <citation type="submission" date="2016-10" db="EMBL/GenBank/DDBJ databases">
        <authorList>
            <person name="Varghese N."/>
            <person name="Submissions S."/>
        </authorList>
    </citation>
    <scope>NUCLEOTIDE SEQUENCE [LARGE SCALE GENOMIC DNA]</scope>
    <source>
        <strain evidence="3">XJ109</strain>
    </source>
</reference>
<organism evidence="2 3">
    <name type="scientific">Algoriella xinjiangensis</name>
    <dbReference type="NCBI Taxonomy" id="684065"/>
    <lineage>
        <taxon>Bacteria</taxon>
        <taxon>Pseudomonadati</taxon>
        <taxon>Bacteroidota</taxon>
        <taxon>Flavobacteriia</taxon>
        <taxon>Flavobacteriales</taxon>
        <taxon>Weeksellaceae</taxon>
        <taxon>Algoriella</taxon>
    </lineage>
</organism>
<dbReference type="OrthoDB" id="705292at2"/>
<evidence type="ECO:0000256" key="1">
    <source>
        <dbReference type="SAM" id="SignalP"/>
    </source>
</evidence>
<evidence type="ECO:0000313" key="3">
    <source>
        <dbReference type="Proteomes" id="UP000199149"/>
    </source>
</evidence>
<dbReference type="RefSeq" id="WP_125113516.1">
    <property type="nucleotide sequence ID" value="NZ_FOUZ01000004.1"/>
</dbReference>
<dbReference type="Proteomes" id="UP000199149">
    <property type="component" value="Unassembled WGS sequence"/>
</dbReference>
<feature type="signal peptide" evidence="1">
    <location>
        <begin position="1"/>
        <end position="19"/>
    </location>
</feature>
<gene>
    <name evidence="2" type="ORF">SAMN05421738_104183</name>
</gene>
<keyword evidence="1" id="KW-0732">Signal</keyword>
<dbReference type="STRING" id="684065.SAMN05421738_104183"/>